<organism evidence="2 3">
    <name type="scientific">Pseudomonas reidholzensis</name>
    <dbReference type="NCBI Taxonomy" id="1785162"/>
    <lineage>
        <taxon>Bacteria</taxon>
        <taxon>Pseudomonadati</taxon>
        <taxon>Pseudomonadota</taxon>
        <taxon>Gammaproteobacteria</taxon>
        <taxon>Pseudomonadales</taxon>
        <taxon>Pseudomonadaceae</taxon>
        <taxon>Pseudomonas</taxon>
    </lineage>
</organism>
<dbReference type="Pfam" id="PF05449">
    <property type="entry name" value="Phage_holin_3_7"/>
    <property type="match status" value="1"/>
</dbReference>
<evidence type="ECO:0000313" key="3">
    <source>
        <dbReference type="Proteomes" id="UP000263595"/>
    </source>
</evidence>
<evidence type="ECO:0000256" key="1">
    <source>
        <dbReference type="SAM" id="Phobius"/>
    </source>
</evidence>
<dbReference type="RefSeq" id="WP_167469045.1">
    <property type="nucleotide sequence ID" value="NZ_CBCSFL010000026.1"/>
</dbReference>
<protein>
    <submittedName>
        <fullName evidence="2">Putative membrane protein</fullName>
    </submittedName>
</protein>
<proteinExistence type="predicted"/>
<feature type="transmembrane region" description="Helical" evidence="1">
    <location>
        <begin position="6"/>
        <end position="24"/>
    </location>
</feature>
<dbReference type="Proteomes" id="UP000263595">
    <property type="component" value="Unassembled WGS sequence"/>
</dbReference>
<keyword evidence="3" id="KW-1185">Reference proteome</keyword>
<reference evidence="3" key="1">
    <citation type="submission" date="2018-08" db="EMBL/GenBank/DDBJ databases">
        <authorList>
            <person name="Blom J."/>
        </authorList>
    </citation>
    <scope>NUCLEOTIDE SEQUENCE [LARGE SCALE GENOMIC DNA]</scope>
    <source>
        <strain evidence="3">CCOS 865</strain>
    </source>
</reference>
<keyword evidence="1" id="KW-0812">Transmembrane</keyword>
<name>A0A383RSA3_9PSED</name>
<accession>A0A383RSA3</accession>
<dbReference type="AlphaFoldDB" id="A0A383RSA3"/>
<feature type="transmembrane region" description="Helical" evidence="1">
    <location>
        <begin position="65"/>
        <end position="84"/>
    </location>
</feature>
<evidence type="ECO:0000313" key="2">
    <source>
        <dbReference type="EMBL" id="SYX89950.1"/>
    </source>
</evidence>
<keyword evidence="1" id="KW-1133">Transmembrane helix</keyword>
<sequence length="98" mass="11097">MNEVHIYALLQATFSGAICFLIAFRYRRGNSVYHFFPSLLAFGLASLFGQQWLSIIGRVLFYGEWPIVSPFNTGIFAIIFLLILRARGNVAKAFNFQG</sequence>
<dbReference type="EMBL" id="UNOZ01000013">
    <property type="protein sequence ID" value="SYX89950.1"/>
    <property type="molecule type" value="Genomic_DNA"/>
</dbReference>
<feature type="transmembrane region" description="Helical" evidence="1">
    <location>
        <begin position="31"/>
        <end position="53"/>
    </location>
</feature>
<dbReference type="InterPro" id="IPR008473">
    <property type="entry name" value="Phage_holin_3_7"/>
</dbReference>
<gene>
    <name evidence="2" type="ORF">CCOS865_02216</name>
</gene>
<keyword evidence="1" id="KW-0472">Membrane</keyword>